<name>A0AAW0WXQ4_CHEQU</name>
<evidence type="ECO:0000256" key="3">
    <source>
        <dbReference type="ARBA" id="ARBA00004642"/>
    </source>
</evidence>
<keyword evidence="7" id="KW-0539">Nucleus</keyword>
<dbReference type="GO" id="GO:0009117">
    <property type="term" value="P:nucleotide metabolic process"/>
    <property type="evidence" value="ECO:0007669"/>
    <property type="project" value="UniProtKB-KW"/>
</dbReference>
<dbReference type="Proteomes" id="UP001445076">
    <property type="component" value="Unassembled WGS sequence"/>
</dbReference>
<dbReference type="EMBL" id="JARKIK010000044">
    <property type="protein sequence ID" value="KAK8736402.1"/>
    <property type="molecule type" value="Genomic_DNA"/>
</dbReference>
<comment type="similarity">
    <text evidence="8">Belongs to the Nudix hydrolase family. NUDT16 subfamily.</text>
</comment>
<proteinExistence type="inferred from homology"/>
<evidence type="ECO:0000313" key="20">
    <source>
        <dbReference type="Proteomes" id="UP001445076"/>
    </source>
</evidence>
<dbReference type="GO" id="GO:0140933">
    <property type="term" value="F:5'-(N(7)-methylguanosine 5'-triphospho)-[mRNA] hydrolase activity"/>
    <property type="evidence" value="ECO:0007669"/>
    <property type="project" value="UniProtKB-EC"/>
</dbReference>
<dbReference type="GO" id="GO:1990003">
    <property type="term" value="F:IDP phosphatase activity"/>
    <property type="evidence" value="ECO:0007669"/>
    <property type="project" value="UniProtKB-EC"/>
</dbReference>
<evidence type="ECO:0000256" key="10">
    <source>
        <dbReference type="ARBA" id="ARBA00039871"/>
    </source>
</evidence>
<evidence type="ECO:0000256" key="5">
    <source>
        <dbReference type="ARBA" id="ARBA00022884"/>
    </source>
</evidence>
<keyword evidence="5" id="KW-0694">RNA-binding</keyword>
<keyword evidence="6" id="KW-0546">Nucleotide metabolism</keyword>
<comment type="catalytic activity">
    <reaction evidence="16">
        <text>IDP + H2O = IMP + phosphate + H(+)</text>
        <dbReference type="Rhea" id="RHEA:35207"/>
        <dbReference type="ChEBI" id="CHEBI:15377"/>
        <dbReference type="ChEBI" id="CHEBI:15378"/>
        <dbReference type="ChEBI" id="CHEBI:43474"/>
        <dbReference type="ChEBI" id="CHEBI:58053"/>
        <dbReference type="ChEBI" id="CHEBI:58280"/>
        <dbReference type="EC" id="3.6.1.64"/>
    </reaction>
    <physiologicalReaction direction="left-to-right" evidence="16">
        <dbReference type="Rhea" id="RHEA:35208"/>
    </physiologicalReaction>
</comment>
<evidence type="ECO:0000256" key="6">
    <source>
        <dbReference type="ARBA" id="ARBA00023080"/>
    </source>
</evidence>
<dbReference type="Gene3D" id="3.90.79.10">
    <property type="entry name" value="Nucleoside Triphosphate Pyrophosphohydrolase"/>
    <property type="match status" value="1"/>
</dbReference>
<evidence type="ECO:0000256" key="11">
    <source>
        <dbReference type="ARBA" id="ARBA00041450"/>
    </source>
</evidence>
<dbReference type="GO" id="GO:0006402">
    <property type="term" value="P:mRNA catabolic process"/>
    <property type="evidence" value="ECO:0007669"/>
    <property type="project" value="TreeGrafter"/>
</dbReference>
<comment type="cofactor">
    <cofactor evidence="1">
        <name>Co(2+)</name>
        <dbReference type="ChEBI" id="CHEBI:48828"/>
    </cofactor>
</comment>
<evidence type="ECO:0000256" key="16">
    <source>
        <dbReference type="ARBA" id="ARBA00047875"/>
    </source>
</evidence>
<comment type="subcellular location">
    <subcellularLocation>
        <location evidence="2">Nucleus</location>
        <location evidence="2">Nucleolus</location>
    </subcellularLocation>
    <subcellularLocation>
        <location evidence="3">Nucleus</location>
        <location evidence="3">Nucleoplasm</location>
    </subcellularLocation>
</comment>
<evidence type="ECO:0000313" key="19">
    <source>
        <dbReference type="EMBL" id="KAK8736402.1"/>
    </source>
</evidence>
<dbReference type="InterPro" id="IPR020084">
    <property type="entry name" value="NUDIX_hydrolase_CS"/>
</dbReference>
<accession>A0AAW0WXQ4</accession>
<reference evidence="19" key="2">
    <citation type="submission" date="2024-01" db="EMBL/GenBank/DDBJ databases">
        <authorList>
            <person name="He J."/>
            <person name="Wang M."/>
            <person name="Zheng J."/>
            <person name="Liu Z."/>
        </authorList>
    </citation>
    <scope>NUCLEOTIDE SEQUENCE</scope>
    <source>
        <strain evidence="19">ZL_2023a</strain>
        <tissue evidence="19">Muscle</tissue>
    </source>
</reference>
<evidence type="ECO:0000256" key="4">
    <source>
        <dbReference type="ARBA" id="ARBA00022801"/>
    </source>
</evidence>
<feature type="domain" description="Nudix hydrolase" evidence="18">
    <location>
        <begin position="44"/>
        <end position="192"/>
    </location>
</feature>
<gene>
    <name evidence="19" type="ORF">OTU49_004982</name>
</gene>
<protein>
    <recommendedName>
        <fullName evidence="10">U8 snoRNA-decapping enzyme</fullName>
        <ecNumber evidence="9">3.6.1.64</ecNumber>
    </recommendedName>
    <alternativeName>
        <fullName evidence="13">IDP phosphatase</fullName>
    </alternativeName>
    <alternativeName>
        <fullName evidence="11">Inosine diphosphate phosphatase</fullName>
    </alternativeName>
    <alternativeName>
        <fullName evidence="12">Nucleoside diphosphate-linked moiety X motif 16</fullName>
    </alternativeName>
    <alternativeName>
        <fullName evidence="14">m7GpppN-mRNA hydrolase</fullName>
    </alternativeName>
</protein>
<dbReference type="GO" id="GO:0005730">
    <property type="term" value="C:nucleolus"/>
    <property type="evidence" value="ECO:0007669"/>
    <property type="project" value="UniProtKB-SubCell"/>
</dbReference>
<dbReference type="GO" id="GO:0030515">
    <property type="term" value="F:snoRNA binding"/>
    <property type="evidence" value="ECO:0007669"/>
    <property type="project" value="TreeGrafter"/>
</dbReference>
<dbReference type="GO" id="GO:0005654">
    <property type="term" value="C:nucleoplasm"/>
    <property type="evidence" value="ECO:0007669"/>
    <property type="project" value="UniProtKB-SubCell"/>
</dbReference>
<comment type="catalytic activity">
    <reaction evidence="17">
        <text>dIDP + H2O = dIMP + phosphate + H(+)</text>
        <dbReference type="Rhea" id="RHEA:35211"/>
        <dbReference type="ChEBI" id="CHEBI:15377"/>
        <dbReference type="ChEBI" id="CHEBI:15378"/>
        <dbReference type="ChEBI" id="CHEBI:43474"/>
        <dbReference type="ChEBI" id="CHEBI:61194"/>
        <dbReference type="ChEBI" id="CHEBI:62286"/>
        <dbReference type="EC" id="3.6.1.64"/>
    </reaction>
    <physiologicalReaction direction="left-to-right" evidence="17">
        <dbReference type="Rhea" id="RHEA:35212"/>
    </physiologicalReaction>
</comment>
<dbReference type="EMBL" id="JARKIK010000044">
    <property type="protein sequence ID" value="KAK8736401.1"/>
    <property type="molecule type" value="Genomic_DNA"/>
</dbReference>
<comment type="catalytic activity">
    <reaction evidence="15">
        <text>a 5'-end (N(7)-methyl 5'-triphosphoguanosine)-ribonucleoside in mRNA + H2O = N(7)-methyl-GDP + a 5'-end phospho-ribonucleoside in mRNA + 2 H(+)</text>
        <dbReference type="Rhea" id="RHEA:67484"/>
        <dbReference type="Rhea" id="RHEA-COMP:15692"/>
        <dbReference type="Rhea" id="RHEA-COMP:17167"/>
        <dbReference type="ChEBI" id="CHEBI:15377"/>
        <dbReference type="ChEBI" id="CHEBI:15378"/>
        <dbReference type="ChEBI" id="CHEBI:63714"/>
        <dbReference type="ChEBI" id="CHEBI:138282"/>
        <dbReference type="ChEBI" id="CHEBI:156461"/>
        <dbReference type="EC" id="3.6.1.62"/>
    </reaction>
    <physiologicalReaction direction="left-to-right" evidence="15">
        <dbReference type="Rhea" id="RHEA:67485"/>
    </physiologicalReaction>
</comment>
<dbReference type="AlphaFoldDB" id="A0AAW0WXQ4"/>
<sequence length="227" mass="25895">MSGSNIKSEIVLDNLPVPQIPKCLQIRTVTKRLLSYAEAKRFSTYRHAGHACVWAPQEGSSSFGELRAAVMMHLRFDGTFGFPGGLVKSGEDIVDGLNREMNEEIGWSLSEHPITWADYYSTQVEHSKHLILHFFIKEITLNQFITLERKCPTVPEYGNEVFGTVRVPLYTMQNMYSGLPAFLNNRFVGTAKQQLLLAMYHVKIMTEAEINDVIYRSNNLKLSPYRM</sequence>
<dbReference type="SUPFAM" id="SSF55811">
    <property type="entry name" value="Nudix"/>
    <property type="match status" value="1"/>
</dbReference>
<organism evidence="19 20">
    <name type="scientific">Cherax quadricarinatus</name>
    <name type="common">Australian red claw crayfish</name>
    <dbReference type="NCBI Taxonomy" id="27406"/>
    <lineage>
        <taxon>Eukaryota</taxon>
        <taxon>Metazoa</taxon>
        <taxon>Ecdysozoa</taxon>
        <taxon>Arthropoda</taxon>
        <taxon>Crustacea</taxon>
        <taxon>Multicrustacea</taxon>
        <taxon>Malacostraca</taxon>
        <taxon>Eumalacostraca</taxon>
        <taxon>Eucarida</taxon>
        <taxon>Decapoda</taxon>
        <taxon>Pleocyemata</taxon>
        <taxon>Astacidea</taxon>
        <taxon>Parastacoidea</taxon>
        <taxon>Parastacidae</taxon>
        <taxon>Cherax</taxon>
    </lineage>
</organism>
<dbReference type="PANTHER" id="PTHR31699">
    <property type="entry name" value="NUDIX T16 FAMILY MEMBER"/>
    <property type="match status" value="1"/>
</dbReference>
<dbReference type="GO" id="GO:1990174">
    <property type="term" value="F:phosphodiesterase decapping endonuclease activity"/>
    <property type="evidence" value="ECO:0007669"/>
    <property type="project" value="TreeGrafter"/>
</dbReference>
<dbReference type="GO" id="GO:0016077">
    <property type="term" value="P:sno(s)RNA catabolic process"/>
    <property type="evidence" value="ECO:0007669"/>
    <property type="project" value="TreeGrafter"/>
</dbReference>
<evidence type="ECO:0000256" key="15">
    <source>
        <dbReference type="ARBA" id="ARBA00047661"/>
    </source>
</evidence>
<evidence type="ECO:0000256" key="1">
    <source>
        <dbReference type="ARBA" id="ARBA00001941"/>
    </source>
</evidence>
<dbReference type="InterPro" id="IPR015797">
    <property type="entry name" value="NUDIX_hydrolase-like_dom_sf"/>
</dbReference>
<keyword evidence="4" id="KW-0378">Hydrolase</keyword>
<dbReference type="InterPro" id="IPR054754">
    <property type="entry name" value="NudT16"/>
</dbReference>
<evidence type="ECO:0000256" key="7">
    <source>
        <dbReference type="ARBA" id="ARBA00023242"/>
    </source>
</evidence>
<evidence type="ECO:0000256" key="17">
    <source>
        <dbReference type="ARBA" id="ARBA00048945"/>
    </source>
</evidence>
<keyword evidence="20" id="KW-1185">Reference proteome</keyword>
<evidence type="ECO:0000256" key="12">
    <source>
        <dbReference type="ARBA" id="ARBA00041656"/>
    </source>
</evidence>
<evidence type="ECO:0000256" key="2">
    <source>
        <dbReference type="ARBA" id="ARBA00004604"/>
    </source>
</evidence>
<dbReference type="EC" id="3.6.1.64" evidence="9"/>
<dbReference type="InterPro" id="IPR000086">
    <property type="entry name" value="NUDIX_hydrolase_dom"/>
</dbReference>
<evidence type="ECO:0000256" key="8">
    <source>
        <dbReference type="ARBA" id="ARBA00038173"/>
    </source>
</evidence>
<dbReference type="Pfam" id="PF22327">
    <property type="entry name" value="Nudt16-like"/>
    <property type="match status" value="1"/>
</dbReference>
<comment type="caution">
    <text evidence="19">The sequence shown here is derived from an EMBL/GenBank/DDBJ whole genome shotgun (WGS) entry which is preliminary data.</text>
</comment>
<evidence type="ECO:0000259" key="18">
    <source>
        <dbReference type="PROSITE" id="PS51462"/>
    </source>
</evidence>
<evidence type="ECO:0000256" key="9">
    <source>
        <dbReference type="ARBA" id="ARBA00038899"/>
    </source>
</evidence>
<reference evidence="19 20" key="1">
    <citation type="journal article" date="2024" name="BMC Genomics">
        <title>Genome assembly of redclaw crayfish (Cherax quadricarinatus) provides insights into its immune adaptation and hypoxia tolerance.</title>
        <authorList>
            <person name="Liu Z."/>
            <person name="Zheng J."/>
            <person name="Li H."/>
            <person name="Fang K."/>
            <person name="Wang S."/>
            <person name="He J."/>
            <person name="Zhou D."/>
            <person name="Weng S."/>
            <person name="Chi M."/>
            <person name="Gu Z."/>
            <person name="He J."/>
            <person name="Li F."/>
            <person name="Wang M."/>
        </authorList>
    </citation>
    <scope>NUCLEOTIDE SEQUENCE [LARGE SCALE GENOMIC DNA]</scope>
    <source>
        <strain evidence="19">ZL_2023a</strain>
    </source>
</reference>
<dbReference type="PANTHER" id="PTHR31699:SF1">
    <property type="entry name" value="U8 SNORNA-DECAPPING ENZYME"/>
    <property type="match status" value="1"/>
</dbReference>
<evidence type="ECO:0000256" key="14">
    <source>
        <dbReference type="ARBA" id="ARBA00043162"/>
    </source>
</evidence>
<evidence type="ECO:0000256" key="13">
    <source>
        <dbReference type="ARBA" id="ARBA00042015"/>
    </source>
</evidence>
<dbReference type="PROSITE" id="PS00893">
    <property type="entry name" value="NUDIX_BOX"/>
    <property type="match status" value="1"/>
</dbReference>
<dbReference type="PROSITE" id="PS51462">
    <property type="entry name" value="NUDIX"/>
    <property type="match status" value="1"/>
</dbReference>